<dbReference type="InterPro" id="IPR007110">
    <property type="entry name" value="Ig-like_dom"/>
</dbReference>
<keyword evidence="9" id="KW-1185">Reference proteome</keyword>
<evidence type="ECO:0000256" key="1">
    <source>
        <dbReference type="ARBA" id="ARBA00004479"/>
    </source>
</evidence>
<evidence type="ECO:0000313" key="9">
    <source>
        <dbReference type="Proteomes" id="UP000596742"/>
    </source>
</evidence>
<dbReference type="Pfam" id="PF13927">
    <property type="entry name" value="Ig_3"/>
    <property type="match status" value="1"/>
</dbReference>
<reference evidence="8" key="1">
    <citation type="submission" date="2018-11" db="EMBL/GenBank/DDBJ databases">
        <authorList>
            <person name="Alioto T."/>
            <person name="Alioto T."/>
        </authorList>
    </citation>
    <scope>NUCLEOTIDE SEQUENCE</scope>
</reference>
<keyword evidence="5" id="KW-0393">Immunoglobulin domain</keyword>
<dbReference type="SMART" id="SM00408">
    <property type="entry name" value="IGc2"/>
    <property type="match status" value="1"/>
</dbReference>
<evidence type="ECO:0000256" key="3">
    <source>
        <dbReference type="ARBA" id="ARBA00023157"/>
    </source>
</evidence>
<dbReference type="GO" id="GO:0050839">
    <property type="term" value="F:cell adhesion molecule binding"/>
    <property type="evidence" value="ECO:0007669"/>
    <property type="project" value="TreeGrafter"/>
</dbReference>
<dbReference type="PANTHER" id="PTHR11640:SF164">
    <property type="entry name" value="MAM DOMAIN-CONTAINING GLYCOSYLPHOSPHATIDYLINOSITOL ANCHOR PROTEIN 1"/>
    <property type="match status" value="1"/>
</dbReference>
<dbReference type="InterPro" id="IPR003599">
    <property type="entry name" value="Ig_sub"/>
</dbReference>
<keyword evidence="4" id="KW-0325">Glycoprotein</keyword>
<dbReference type="SUPFAM" id="SSF48726">
    <property type="entry name" value="Immunoglobulin"/>
    <property type="match status" value="4"/>
</dbReference>
<dbReference type="PANTHER" id="PTHR11640">
    <property type="entry name" value="NEPHRIN"/>
    <property type="match status" value="1"/>
</dbReference>
<dbReference type="InterPro" id="IPR051275">
    <property type="entry name" value="Cell_adhesion_signaling"/>
</dbReference>
<feature type="region of interest" description="Disordered" evidence="6">
    <location>
        <begin position="505"/>
        <end position="528"/>
    </location>
</feature>
<dbReference type="GO" id="GO:0098609">
    <property type="term" value="P:cell-cell adhesion"/>
    <property type="evidence" value="ECO:0007669"/>
    <property type="project" value="TreeGrafter"/>
</dbReference>
<dbReference type="AlphaFoldDB" id="A0A8B6EEV6"/>
<feature type="domain" description="Ig-like" evidence="7">
    <location>
        <begin position="1"/>
        <end position="81"/>
    </location>
</feature>
<keyword evidence="2" id="KW-0472">Membrane</keyword>
<dbReference type="InterPro" id="IPR013783">
    <property type="entry name" value="Ig-like_fold"/>
</dbReference>
<name>A0A8B6EEV6_MYTGA</name>
<protein>
    <recommendedName>
        <fullName evidence="7">Ig-like domain-containing protein</fullName>
    </recommendedName>
</protein>
<comment type="caution">
    <text evidence="8">The sequence shown here is derived from an EMBL/GenBank/DDBJ whole genome shotgun (WGS) entry which is preliminary data.</text>
</comment>
<sequence>MTDILYVKKGSAITLECPFHSVAIPVQWRGPTNLTVISDGNNIKETLQHFYRLTITGQYEIGEYNLQVMGFNAADQGLYRCNSMVNGFAVQKDFIVHLFKKPADIFIENATSEGILVVLEGNEATVACFVKSGMPKEEMILYQNRQKIITGGPGFIMYTFTPLRSDHLKNFTCTANNNFSSKIETTIQIFVKASPRVRIQGRKNVKVSEGTNYNLTCLVNSTTEKNNVTWVFNENKEIKRFDRFNNSVTILRISRIHRTNTGYYKCQVENDFGFGDDCVKVNVTYFHVQIKEKRMALKTSETIVINCSINPKEYDDWIVSWKHVWNGVFIRSFPSVVKNKTSTLELPHCDYKDTGEYICTLKTQDAEFYDTVFVSILGPPIAANKNMSSIHNRLIFSVNLYVNPPISKVIWMHESENKTKIMNLKAVNAVQMISNTSVTIESYGKYVSVLGIMVKLVLAYSNLDHGYLVCQVRNSFAPAEESFELMHLTQIFTKETNSSRQEIEGNDFKIDPTSNTIEMANPDESVSNDELENISDRSYEDVGSVNSSSVQMIDPTVIRDEQYYEPYNADTPTDVKVYEILSSKKDKTHDNCDEASSSPCSEDSDLYIIPIRDYLELEGDEMQGHTVKDIGRARYFDDFDGGIIFKSKGDSSREIKRRTF</sequence>
<dbReference type="GO" id="GO:0005911">
    <property type="term" value="C:cell-cell junction"/>
    <property type="evidence" value="ECO:0007669"/>
    <property type="project" value="TreeGrafter"/>
</dbReference>
<dbReference type="OrthoDB" id="9448246at2759"/>
<dbReference type="PROSITE" id="PS50835">
    <property type="entry name" value="IG_LIKE"/>
    <property type="match status" value="3"/>
</dbReference>
<dbReference type="Gene3D" id="2.60.40.10">
    <property type="entry name" value="Immunoglobulins"/>
    <property type="match status" value="4"/>
</dbReference>
<evidence type="ECO:0000256" key="6">
    <source>
        <dbReference type="SAM" id="MobiDB-lite"/>
    </source>
</evidence>
<evidence type="ECO:0000256" key="4">
    <source>
        <dbReference type="ARBA" id="ARBA00023180"/>
    </source>
</evidence>
<proteinExistence type="predicted"/>
<keyword evidence="3" id="KW-1015">Disulfide bond</keyword>
<dbReference type="SMART" id="SM00409">
    <property type="entry name" value="IG"/>
    <property type="match status" value="4"/>
</dbReference>
<gene>
    <name evidence="8" type="ORF">MGAL_10B027249</name>
</gene>
<feature type="domain" description="Ig-like" evidence="7">
    <location>
        <begin position="300"/>
        <end position="375"/>
    </location>
</feature>
<dbReference type="EMBL" id="UYJE01004929">
    <property type="protein sequence ID" value="VDI32525.1"/>
    <property type="molecule type" value="Genomic_DNA"/>
</dbReference>
<dbReference type="InterPro" id="IPR003598">
    <property type="entry name" value="Ig_sub2"/>
</dbReference>
<evidence type="ECO:0000313" key="8">
    <source>
        <dbReference type="EMBL" id="VDI32525.1"/>
    </source>
</evidence>
<accession>A0A8B6EEV6</accession>
<evidence type="ECO:0000256" key="2">
    <source>
        <dbReference type="ARBA" id="ARBA00023136"/>
    </source>
</evidence>
<organism evidence="8 9">
    <name type="scientific">Mytilus galloprovincialis</name>
    <name type="common">Mediterranean mussel</name>
    <dbReference type="NCBI Taxonomy" id="29158"/>
    <lineage>
        <taxon>Eukaryota</taxon>
        <taxon>Metazoa</taxon>
        <taxon>Spiralia</taxon>
        <taxon>Lophotrochozoa</taxon>
        <taxon>Mollusca</taxon>
        <taxon>Bivalvia</taxon>
        <taxon>Autobranchia</taxon>
        <taxon>Pteriomorphia</taxon>
        <taxon>Mytilida</taxon>
        <taxon>Mytiloidea</taxon>
        <taxon>Mytilidae</taxon>
        <taxon>Mytilinae</taxon>
        <taxon>Mytilus</taxon>
    </lineage>
</organism>
<comment type="subcellular location">
    <subcellularLocation>
        <location evidence="1">Membrane</location>
        <topology evidence="1">Single-pass type I membrane protein</topology>
    </subcellularLocation>
</comment>
<dbReference type="GO" id="GO:0005886">
    <property type="term" value="C:plasma membrane"/>
    <property type="evidence" value="ECO:0007669"/>
    <property type="project" value="TreeGrafter"/>
</dbReference>
<dbReference type="InterPro" id="IPR036179">
    <property type="entry name" value="Ig-like_dom_sf"/>
</dbReference>
<evidence type="ECO:0000256" key="5">
    <source>
        <dbReference type="ARBA" id="ARBA00023319"/>
    </source>
</evidence>
<evidence type="ECO:0000259" key="7">
    <source>
        <dbReference type="PROSITE" id="PS50835"/>
    </source>
</evidence>
<feature type="domain" description="Ig-like" evidence="7">
    <location>
        <begin position="195"/>
        <end position="284"/>
    </location>
</feature>
<dbReference type="Proteomes" id="UP000596742">
    <property type="component" value="Unassembled WGS sequence"/>
</dbReference>